<evidence type="ECO:0000313" key="1">
    <source>
        <dbReference type="EMBL" id="KAF8436002.1"/>
    </source>
</evidence>
<dbReference type="Proteomes" id="UP001194468">
    <property type="component" value="Unassembled WGS sequence"/>
</dbReference>
<accession>A0AAD4BNZ7</accession>
<keyword evidence="2" id="KW-1185">Reference proteome</keyword>
<evidence type="ECO:0000313" key="2">
    <source>
        <dbReference type="Proteomes" id="UP001194468"/>
    </source>
</evidence>
<name>A0AAD4BNZ7_BOLED</name>
<organism evidence="1 2">
    <name type="scientific">Boletus edulis BED1</name>
    <dbReference type="NCBI Taxonomy" id="1328754"/>
    <lineage>
        <taxon>Eukaryota</taxon>
        <taxon>Fungi</taxon>
        <taxon>Dikarya</taxon>
        <taxon>Basidiomycota</taxon>
        <taxon>Agaricomycotina</taxon>
        <taxon>Agaricomycetes</taxon>
        <taxon>Agaricomycetidae</taxon>
        <taxon>Boletales</taxon>
        <taxon>Boletineae</taxon>
        <taxon>Boletaceae</taxon>
        <taxon>Boletoideae</taxon>
        <taxon>Boletus</taxon>
    </lineage>
</organism>
<gene>
    <name evidence="1" type="ORF">L210DRAFT_2491924</name>
</gene>
<protein>
    <submittedName>
        <fullName evidence="1">Uncharacterized protein</fullName>
    </submittedName>
</protein>
<sequence length="77" mass="7935">MGCGCAMGSPIIVLCHPLPSSATASSMQCDVWQAVTFAPLVEGTVATSSSRLIFFIPHGRDPGTVIAKGTQRVAQSS</sequence>
<dbReference type="EMBL" id="WHUW01000023">
    <property type="protein sequence ID" value="KAF8436002.1"/>
    <property type="molecule type" value="Genomic_DNA"/>
</dbReference>
<proteinExistence type="predicted"/>
<comment type="caution">
    <text evidence="1">The sequence shown here is derived from an EMBL/GenBank/DDBJ whole genome shotgun (WGS) entry which is preliminary data.</text>
</comment>
<reference evidence="1" key="2">
    <citation type="journal article" date="2020" name="Nat. Commun.">
        <title>Large-scale genome sequencing of mycorrhizal fungi provides insights into the early evolution of symbiotic traits.</title>
        <authorList>
            <person name="Miyauchi S."/>
            <person name="Kiss E."/>
            <person name="Kuo A."/>
            <person name="Drula E."/>
            <person name="Kohler A."/>
            <person name="Sanchez-Garcia M."/>
            <person name="Morin E."/>
            <person name="Andreopoulos B."/>
            <person name="Barry K.W."/>
            <person name="Bonito G."/>
            <person name="Buee M."/>
            <person name="Carver A."/>
            <person name="Chen C."/>
            <person name="Cichocki N."/>
            <person name="Clum A."/>
            <person name="Culley D."/>
            <person name="Crous P.W."/>
            <person name="Fauchery L."/>
            <person name="Girlanda M."/>
            <person name="Hayes R.D."/>
            <person name="Keri Z."/>
            <person name="LaButti K."/>
            <person name="Lipzen A."/>
            <person name="Lombard V."/>
            <person name="Magnuson J."/>
            <person name="Maillard F."/>
            <person name="Murat C."/>
            <person name="Nolan M."/>
            <person name="Ohm R.A."/>
            <person name="Pangilinan J."/>
            <person name="Pereira M.F."/>
            <person name="Perotto S."/>
            <person name="Peter M."/>
            <person name="Pfister S."/>
            <person name="Riley R."/>
            <person name="Sitrit Y."/>
            <person name="Stielow J.B."/>
            <person name="Szollosi G."/>
            <person name="Zifcakova L."/>
            <person name="Stursova M."/>
            <person name="Spatafora J.W."/>
            <person name="Tedersoo L."/>
            <person name="Vaario L.M."/>
            <person name="Yamada A."/>
            <person name="Yan M."/>
            <person name="Wang P."/>
            <person name="Xu J."/>
            <person name="Bruns T."/>
            <person name="Baldrian P."/>
            <person name="Vilgalys R."/>
            <person name="Dunand C."/>
            <person name="Henrissat B."/>
            <person name="Grigoriev I.V."/>
            <person name="Hibbett D."/>
            <person name="Nagy L.G."/>
            <person name="Martin F.M."/>
        </authorList>
    </citation>
    <scope>NUCLEOTIDE SEQUENCE</scope>
    <source>
        <strain evidence="1">BED1</strain>
    </source>
</reference>
<dbReference type="AlphaFoldDB" id="A0AAD4BNZ7"/>
<reference evidence="1" key="1">
    <citation type="submission" date="2019-10" db="EMBL/GenBank/DDBJ databases">
        <authorList>
            <consortium name="DOE Joint Genome Institute"/>
            <person name="Kuo A."/>
            <person name="Miyauchi S."/>
            <person name="Kiss E."/>
            <person name="Drula E."/>
            <person name="Kohler A."/>
            <person name="Sanchez-Garcia M."/>
            <person name="Andreopoulos B."/>
            <person name="Barry K.W."/>
            <person name="Bonito G."/>
            <person name="Buee M."/>
            <person name="Carver A."/>
            <person name="Chen C."/>
            <person name="Cichocki N."/>
            <person name="Clum A."/>
            <person name="Culley D."/>
            <person name="Crous P.W."/>
            <person name="Fauchery L."/>
            <person name="Girlanda M."/>
            <person name="Hayes R."/>
            <person name="Keri Z."/>
            <person name="LaButti K."/>
            <person name="Lipzen A."/>
            <person name="Lombard V."/>
            <person name="Magnuson J."/>
            <person name="Maillard F."/>
            <person name="Morin E."/>
            <person name="Murat C."/>
            <person name="Nolan M."/>
            <person name="Ohm R."/>
            <person name="Pangilinan J."/>
            <person name="Pereira M."/>
            <person name="Perotto S."/>
            <person name="Peter M."/>
            <person name="Riley R."/>
            <person name="Sitrit Y."/>
            <person name="Stielow B."/>
            <person name="Szollosi G."/>
            <person name="Zifcakova L."/>
            <person name="Stursova M."/>
            <person name="Spatafora J.W."/>
            <person name="Tedersoo L."/>
            <person name="Vaario L.-M."/>
            <person name="Yamada A."/>
            <person name="Yan M."/>
            <person name="Wang P."/>
            <person name="Xu J."/>
            <person name="Bruns T."/>
            <person name="Baldrian P."/>
            <person name="Vilgalys R."/>
            <person name="Henrissat B."/>
            <person name="Grigoriev I.V."/>
            <person name="Hibbett D."/>
            <person name="Nagy L.G."/>
            <person name="Martin F.M."/>
        </authorList>
    </citation>
    <scope>NUCLEOTIDE SEQUENCE</scope>
    <source>
        <strain evidence="1">BED1</strain>
    </source>
</reference>